<evidence type="ECO:0000256" key="9">
    <source>
        <dbReference type="PROSITE-ProRule" id="PRU01373"/>
    </source>
</evidence>
<dbReference type="PANTHER" id="PTHR30582">
    <property type="entry name" value="L,D-TRANSPEPTIDASE"/>
    <property type="match status" value="1"/>
</dbReference>
<dbReference type="GO" id="GO:0071972">
    <property type="term" value="F:peptidoglycan L,D-transpeptidase activity"/>
    <property type="evidence" value="ECO:0007669"/>
    <property type="project" value="TreeGrafter"/>
</dbReference>
<evidence type="ECO:0000313" key="12">
    <source>
        <dbReference type="EMBL" id="GEO99426.1"/>
    </source>
</evidence>
<gene>
    <name evidence="12" type="ORF">MHA02_18140</name>
</gene>
<dbReference type="InterPro" id="IPR038063">
    <property type="entry name" value="Transpep_catalytic_dom"/>
</dbReference>
<keyword evidence="8 9" id="KW-0961">Cell wall biogenesis/degradation</keyword>
<feature type="domain" description="L,D-TPase catalytic" evidence="11">
    <location>
        <begin position="72"/>
        <end position="205"/>
    </location>
</feature>
<dbReference type="EMBL" id="BJZT01000017">
    <property type="protein sequence ID" value="GEO99426.1"/>
    <property type="molecule type" value="Genomic_DNA"/>
</dbReference>
<dbReference type="GO" id="GO:0005576">
    <property type="term" value="C:extracellular region"/>
    <property type="evidence" value="ECO:0007669"/>
    <property type="project" value="TreeGrafter"/>
</dbReference>
<accession>A0A512INZ0</accession>
<dbReference type="GO" id="GO:0008360">
    <property type="term" value="P:regulation of cell shape"/>
    <property type="evidence" value="ECO:0007669"/>
    <property type="project" value="UniProtKB-UniRule"/>
</dbReference>
<reference evidence="12 13" key="1">
    <citation type="submission" date="2019-07" db="EMBL/GenBank/DDBJ databases">
        <title>Whole genome shotgun sequence of Methylobacterium haplocladii NBRC 107714.</title>
        <authorList>
            <person name="Hosoyama A."/>
            <person name="Uohara A."/>
            <person name="Ohji S."/>
            <person name="Ichikawa N."/>
        </authorList>
    </citation>
    <scope>NUCLEOTIDE SEQUENCE [LARGE SCALE GENOMIC DNA]</scope>
    <source>
        <strain evidence="12 13">NBRC 107714</strain>
    </source>
</reference>
<keyword evidence="6 9" id="KW-0133">Cell shape</keyword>
<feature type="signal peptide" evidence="10">
    <location>
        <begin position="1"/>
        <end position="26"/>
    </location>
</feature>
<evidence type="ECO:0000256" key="10">
    <source>
        <dbReference type="SAM" id="SignalP"/>
    </source>
</evidence>
<protein>
    <recommendedName>
        <fullName evidence="11">L,D-TPase catalytic domain-containing protein</fullName>
    </recommendedName>
</protein>
<evidence type="ECO:0000256" key="2">
    <source>
        <dbReference type="ARBA" id="ARBA00005992"/>
    </source>
</evidence>
<dbReference type="UniPathway" id="UPA00219"/>
<evidence type="ECO:0000256" key="5">
    <source>
        <dbReference type="ARBA" id="ARBA00022801"/>
    </source>
</evidence>
<feature type="active site" description="Proton donor/acceptor" evidence="9">
    <location>
        <position position="165"/>
    </location>
</feature>
<evidence type="ECO:0000256" key="8">
    <source>
        <dbReference type="ARBA" id="ARBA00023316"/>
    </source>
</evidence>
<dbReference type="InterPro" id="IPR005490">
    <property type="entry name" value="LD_TPept_cat_dom"/>
</dbReference>
<dbReference type="GO" id="GO:0018104">
    <property type="term" value="P:peptidoglycan-protein cross-linking"/>
    <property type="evidence" value="ECO:0007669"/>
    <property type="project" value="TreeGrafter"/>
</dbReference>
<comment type="caution">
    <text evidence="12">The sequence shown here is derived from an EMBL/GenBank/DDBJ whole genome shotgun (WGS) entry which is preliminary data.</text>
</comment>
<dbReference type="PANTHER" id="PTHR30582:SF24">
    <property type="entry name" value="L,D-TRANSPEPTIDASE ERFK_SRFK-RELATED"/>
    <property type="match status" value="1"/>
</dbReference>
<evidence type="ECO:0000256" key="7">
    <source>
        <dbReference type="ARBA" id="ARBA00022984"/>
    </source>
</evidence>
<dbReference type="CDD" id="cd16913">
    <property type="entry name" value="YkuD_like"/>
    <property type="match status" value="1"/>
</dbReference>
<evidence type="ECO:0000256" key="1">
    <source>
        <dbReference type="ARBA" id="ARBA00004752"/>
    </source>
</evidence>
<comment type="pathway">
    <text evidence="1 9">Cell wall biogenesis; peptidoglycan biosynthesis.</text>
</comment>
<dbReference type="GO" id="GO:0071555">
    <property type="term" value="P:cell wall organization"/>
    <property type="evidence" value="ECO:0007669"/>
    <property type="project" value="UniProtKB-UniRule"/>
</dbReference>
<dbReference type="Pfam" id="PF03734">
    <property type="entry name" value="YkuD"/>
    <property type="match status" value="1"/>
</dbReference>
<proteinExistence type="inferred from homology"/>
<dbReference type="Gene3D" id="2.40.440.10">
    <property type="entry name" value="L,D-transpeptidase catalytic domain-like"/>
    <property type="match status" value="1"/>
</dbReference>
<dbReference type="InterPro" id="IPR050979">
    <property type="entry name" value="LD-transpeptidase"/>
</dbReference>
<keyword evidence="5" id="KW-0378">Hydrolase</keyword>
<dbReference type="GO" id="GO:0016757">
    <property type="term" value="F:glycosyltransferase activity"/>
    <property type="evidence" value="ECO:0007669"/>
    <property type="project" value="UniProtKB-KW"/>
</dbReference>
<keyword evidence="4" id="KW-0808">Transferase</keyword>
<dbReference type="Proteomes" id="UP000321258">
    <property type="component" value="Unassembled WGS sequence"/>
</dbReference>
<feature type="active site" description="Nucleophile" evidence="9">
    <location>
        <position position="181"/>
    </location>
</feature>
<evidence type="ECO:0000256" key="6">
    <source>
        <dbReference type="ARBA" id="ARBA00022960"/>
    </source>
</evidence>
<evidence type="ECO:0000313" key="13">
    <source>
        <dbReference type="Proteomes" id="UP000321258"/>
    </source>
</evidence>
<keyword evidence="10" id="KW-0732">Signal</keyword>
<comment type="similarity">
    <text evidence="2">Belongs to the YkuD family.</text>
</comment>
<keyword evidence="3" id="KW-0328">Glycosyltransferase</keyword>
<sequence length="212" mass="23480">MRVSRILLALVAVAPLAACQSRMQTAALDDDSAWYTGTMPDKPFDVPLVDTARLDPKYRRQTVRYTGAEKPGTVVVDIDQRHLQLVQEDGSARQYGIGVGKAGFSWKGEARVGRKGVWPDWSPTTTMVSLNPDLPRTRKGGLDNPLGARALYLYQGNRDILFRIHGTNEPWSIGEQMSSGCVRMLNEDIVDLFERVPVGTQVLIKRGGKARV</sequence>
<organism evidence="12 13">
    <name type="scientific">Methylobacterium haplocladii</name>
    <dbReference type="NCBI Taxonomy" id="1176176"/>
    <lineage>
        <taxon>Bacteria</taxon>
        <taxon>Pseudomonadati</taxon>
        <taxon>Pseudomonadota</taxon>
        <taxon>Alphaproteobacteria</taxon>
        <taxon>Hyphomicrobiales</taxon>
        <taxon>Methylobacteriaceae</taxon>
        <taxon>Methylobacterium</taxon>
    </lineage>
</organism>
<feature type="chain" id="PRO_5022225976" description="L,D-TPase catalytic domain-containing protein" evidence="10">
    <location>
        <begin position="27"/>
        <end position="212"/>
    </location>
</feature>
<keyword evidence="7 9" id="KW-0573">Peptidoglycan synthesis</keyword>
<dbReference type="FunFam" id="2.40.440.10:FF:000002">
    <property type="entry name" value="L,D-transpeptidase ErfK/SrfK"/>
    <property type="match status" value="1"/>
</dbReference>
<evidence type="ECO:0000256" key="3">
    <source>
        <dbReference type="ARBA" id="ARBA00022676"/>
    </source>
</evidence>
<keyword evidence="13" id="KW-1185">Reference proteome</keyword>
<dbReference type="SUPFAM" id="SSF141523">
    <property type="entry name" value="L,D-transpeptidase catalytic domain-like"/>
    <property type="match status" value="1"/>
</dbReference>
<evidence type="ECO:0000259" key="11">
    <source>
        <dbReference type="PROSITE" id="PS52029"/>
    </source>
</evidence>
<name>A0A512INZ0_9HYPH</name>
<evidence type="ECO:0000256" key="4">
    <source>
        <dbReference type="ARBA" id="ARBA00022679"/>
    </source>
</evidence>
<dbReference type="AlphaFoldDB" id="A0A512INZ0"/>
<dbReference type="PROSITE" id="PS52029">
    <property type="entry name" value="LD_TPASE"/>
    <property type="match status" value="1"/>
</dbReference>